<keyword evidence="4" id="KW-1185">Reference proteome</keyword>
<accession>A0ABS7TN21</accession>
<sequence length="392" mass="42796">MRRLLAIRAMTTTVLIIAPGDDVHALAVQRRLAEITGGQGRAEIVDLATYPLGGDLSVWINAAGVKSSLGCIAPLPLTYGPDVETRLVQRAASRVDASEIRAVWWRRARMPLPHAYADPALREFAQTNTHAHLWSFFLSLPPSVRVVNTLAAEARAAYKPLQLQLARASGLAVPCTLVTNNTDHAAAFVREQQEHGRGCIAKQLRTTRAAGFLTQEVRPEDSERLEQVRDAPVILQQRLRGTDVRVVVVGSAVFAASETAHAPTSVPDIRATLDTSCARIEVPADVRRALLRLHADLTLSFGAYDFIRTDDGAWFFLEVNATGQWLYVEAAASLPIAEAFARLLWDGVVEESALRLAPYTDADLEALLSPFHDGVLERARATAPSKTHRLDA</sequence>
<dbReference type="Gene3D" id="3.30.470.20">
    <property type="entry name" value="ATP-grasp fold, B domain"/>
    <property type="match status" value="1"/>
</dbReference>
<name>A0ABS7TN21_9BACT</name>
<protein>
    <recommendedName>
        <fullName evidence="2">ATP-grasp domain-containing protein</fullName>
    </recommendedName>
</protein>
<dbReference type="RefSeq" id="WP_224191402.1">
    <property type="nucleotide sequence ID" value="NZ_JAIRAU010000008.1"/>
</dbReference>
<proteinExistence type="predicted"/>
<dbReference type="Proteomes" id="UP001139031">
    <property type="component" value="Unassembled WGS sequence"/>
</dbReference>
<comment type="caution">
    <text evidence="3">The sequence shown here is derived from an EMBL/GenBank/DDBJ whole genome shotgun (WGS) entry which is preliminary data.</text>
</comment>
<dbReference type="PANTHER" id="PTHR21621">
    <property type="entry name" value="RIBOSOMAL PROTEIN S6 MODIFICATION PROTEIN"/>
    <property type="match status" value="1"/>
</dbReference>
<reference evidence="3" key="1">
    <citation type="submission" date="2021-08" db="EMBL/GenBank/DDBJ databases">
        <authorList>
            <person name="Stevens D.C."/>
        </authorList>
    </citation>
    <scope>NUCLEOTIDE SEQUENCE</scope>
    <source>
        <strain evidence="3">DSM 53165</strain>
    </source>
</reference>
<feature type="domain" description="ATP-grasp" evidence="2">
    <location>
        <begin position="163"/>
        <end position="345"/>
    </location>
</feature>
<keyword evidence="1" id="KW-0547">Nucleotide-binding</keyword>
<evidence type="ECO:0000313" key="3">
    <source>
        <dbReference type="EMBL" id="MBZ5709626.1"/>
    </source>
</evidence>
<organism evidence="3 4">
    <name type="scientific">Nannocystis pusilla</name>
    <dbReference type="NCBI Taxonomy" id="889268"/>
    <lineage>
        <taxon>Bacteria</taxon>
        <taxon>Pseudomonadati</taxon>
        <taxon>Myxococcota</taxon>
        <taxon>Polyangia</taxon>
        <taxon>Nannocystales</taxon>
        <taxon>Nannocystaceae</taxon>
        <taxon>Nannocystis</taxon>
    </lineage>
</organism>
<dbReference type="SUPFAM" id="SSF56059">
    <property type="entry name" value="Glutathione synthetase ATP-binding domain-like"/>
    <property type="match status" value="1"/>
</dbReference>
<dbReference type="InterPro" id="IPR011761">
    <property type="entry name" value="ATP-grasp"/>
</dbReference>
<evidence type="ECO:0000259" key="2">
    <source>
        <dbReference type="PROSITE" id="PS50975"/>
    </source>
</evidence>
<keyword evidence="1" id="KW-0067">ATP-binding</keyword>
<dbReference type="PANTHER" id="PTHR21621:SF0">
    <property type="entry name" value="BETA-CITRYLGLUTAMATE SYNTHASE B-RELATED"/>
    <property type="match status" value="1"/>
</dbReference>
<evidence type="ECO:0000256" key="1">
    <source>
        <dbReference type="PROSITE-ProRule" id="PRU00409"/>
    </source>
</evidence>
<evidence type="ECO:0000313" key="4">
    <source>
        <dbReference type="Proteomes" id="UP001139031"/>
    </source>
</evidence>
<gene>
    <name evidence="3" type="ORF">K7C98_10165</name>
</gene>
<dbReference type="PROSITE" id="PS50975">
    <property type="entry name" value="ATP_GRASP"/>
    <property type="match status" value="1"/>
</dbReference>
<dbReference type="EMBL" id="JAIRAU010000008">
    <property type="protein sequence ID" value="MBZ5709626.1"/>
    <property type="molecule type" value="Genomic_DNA"/>
</dbReference>